<dbReference type="Pfam" id="PF00561">
    <property type="entry name" value="Abhydrolase_1"/>
    <property type="match status" value="1"/>
</dbReference>
<gene>
    <name evidence="3" type="primary">acoC</name>
    <name evidence="3" type="ORF">RUM4293_04345</name>
</gene>
<dbReference type="PRINTS" id="PR00111">
    <property type="entry name" value="ABHYDROLASE"/>
</dbReference>
<dbReference type="InterPro" id="IPR050266">
    <property type="entry name" value="AB_hydrolase_sf"/>
</dbReference>
<evidence type="ECO:0000256" key="1">
    <source>
        <dbReference type="SAM" id="Phobius"/>
    </source>
</evidence>
<protein>
    <submittedName>
        <fullName evidence="3">Dihydrolipoyllysine-residue acetyltransferase component of acetoin cleaving system</fullName>
        <ecNumber evidence="3">2.3.1.12</ecNumber>
    </submittedName>
</protein>
<dbReference type="PANTHER" id="PTHR43798">
    <property type="entry name" value="MONOACYLGLYCEROL LIPASE"/>
    <property type="match status" value="1"/>
</dbReference>
<dbReference type="Proteomes" id="UP000050786">
    <property type="component" value="Unassembled WGS sequence"/>
</dbReference>
<reference evidence="4" key="1">
    <citation type="submission" date="2015-09" db="EMBL/GenBank/DDBJ databases">
        <authorList>
            <person name="Rodrigo-Torres L."/>
            <person name="Arahal D.R."/>
        </authorList>
    </citation>
    <scope>NUCLEOTIDE SEQUENCE [LARGE SCALE GENOMIC DNA]</scope>
    <source>
        <strain evidence="4">CECT 4293</strain>
    </source>
</reference>
<dbReference type="EC" id="2.3.1.12" evidence="3"/>
<dbReference type="PRINTS" id="PR00412">
    <property type="entry name" value="EPOXHYDRLASE"/>
</dbReference>
<dbReference type="InterPro" id="IPR000639">
    <property type="entry name" value="Epox_hydrolase-like"/>
</dbReference>
<dbReference type="Gene3D" id="3.40.50.1820">
    <property type="entry name" value="alpha/beta hydrolase"/>
    <property type="match status" value="1"/>
</dbReference>
<keyword evidence="1" id="KW-0812">Transmembrane</keyword>
<dbReference type="InterPro" id="IPR029058">
    <property type="entry name" value="AB_hydrolase_fold"/>
</dbReference>
<evidence type="ECO:0000313" key="3">
    <source>
        <dbReference type="EMBL" id="CUH45430.1"/>
    </source>
</evidence>
<organism evidence="3 4">
    <name type="scientific">Ruegeria atlantica</name>
    <dbReference type="NCBI Taxonomy" id="81569"/>
    <lineage>
        <taxon>Bacteria</taxon>
        <taxon>Pseudomonadati</taxon>
        <taxon>Pseudomonadota</taxon>
        <taxon>Alphaproteobacteria</taxon>
        <taxon>Rhodobacterales</taxon>
        <taxon>Roseobacteraceae</taxon>
        <taxon>Ruegeria</taxon>
    </lineage>
</organism>
<proteinExistence type="predicted"/>
<accession>A0A0P1E8M0</accession>
<dbReference type="GO" id="GO:0004742">
    <property type="term" value="F:dihydrolipoyllysine-residue acetyltransferase activity"/>
    <property type="evidence" value="ECO:0007669"/>
    <property type="project" value="UniProtKB-EC"/>
</dbReference>
<keyword evidence="1" id="KW-1133">Transmembrane helix</keyword>
<dbReference type="AlphaFoldDB" id="A0A0P1E8M0"/>
<dbReference type="PANTHER" id="PTHR43798:SF33">
    <property type="entry name" value="HYDROLASE, PUTATIVE (AFU_ORTHOLOGUE AFUA_2G14860)-RELATED"/>
    <property type="match status" value="1"/>
</dbReference>
<feature type="domain" description="AB hydrolase-1" evidence="2">
    <location>
        <begin position="59"/>
        <end position="170"/>
    </location>
</feature>
<evidence type="ECO:0000259" key="2">
    <source>
        <dbReference type="Pfam" id="PF00561"/>
    </source>
</evidence>
<keyword evidence="3" id="KW-0012">Acyltransferase</keyword>
<evidence type="ECO:0000313" key="4">
    <source>
        <dbReference type="Proteomes" id="UP000050786"/>
    </source>
</evidence>
<dbReference type="InterPro" id="IPR000073">
    <property type="entry name" value="AB_hydrolase_1"/>
</dbReference>
<dbReference type="GO" id="GO:0016020">
    <property type="term" value="C:membrane"/>
    <property type="evidence" value="ECO:0007669"/>
    <property type="project" value="TreeGrafter"/>
</dbReference>
<name>A0A0P1E8M0_9RHOB</name>
<dbReference type="RefSeq" id="WP_058275706.1">
    <property type="nucleotide sequence ID" value="NZ_CYPS01000067.1"/>
</dbReference>
<dbReference type="EMBL" id="CYPS01000067">
    <property type="protein sequence ID" value="CUH45430.1"/>
    <property type="molecule type" value="Genomic_DNA"/>
</dbReference>
<keyword evidence="4" id="KW-1185">Reference proteome</keyword>
<dbReference type="SUPFAM" id="SSF53474">
    <property type="entry name" value="alpha/beta-Hydrolases"/>
    <property type="match status" value="1"/>
</dbReference>
<keyword evidence="1" id="KW-0472">Membrane</keyword>
<sequence length="329" mass="35157">MTTILVIALLVGIFFVGMNLWTRRLTQQGLERVPQLGQIVPVRGGSIHFVEKGDPTKQTIVMIHGLAGQLQHFTYALMDLLADDYHVIAVDRPGCGYSTRDGADLGRLPEQARMIQEFLDNKGISNAVLVGHSLGGAVSLAMALEHPEKTKALGLLAPLTQKLSNTPQVFKPLEIRTEWLRNFIGNTIAVPISAKTAPHTLGAVFYPELAPDDFLDRAGGALGLRPSAFITASQDVVGVDESIGAQVDRYTDLSVPGGILYGAQDTILSPTANGAPMTRFGLSDEKIEGLGHMIPITAPDACAAFIRRIADTAGVAAQQATKADWSGQK</sequence>
<keyword evidence="3" id="KW-0808">Transferase</keyword>
<feature type="transmembrane region" description="Helical" evidence="1">
    <location>
        <begin position="6"/>
        <end position="22"/>
    </location>
</feature>